<accession>A0A809XM13</accession>
<reference evidence="1" key="1">
    <citation type="submission" date="2020-05" db="EMBL/GenBank/DDBJ databases">
        <title>Complete genome sequence of Bradyrhizobium diazoefficiens XF2 isolated from soybean nodule.</title>
        <authorList>
            <person name="Noda R."/>
            <person name="Kakizaki K."/>
            <person name="Minamisawa K."/>
        </authorList>
    </citation>
    <scope>NUCLEOTIDE SEQUENCE</scope>
    <source>
        <strain evidence="1">XF2</strain>
    </source>
</reference>
<proteinExistence type="predicted"/>
<sequence length="155" mass="17055">MCIRIILVLSMLIFSVGGLRAVPIDAAKIQVVDGDTIKIGGTTYRLIGYDTPELTSRWRTVGPDEKALATIAKERLEELIRKGALDLEAVPCSCSKRSRADGTCNFGRKCAILYVDGRNVGEQLIAEELAVPFVCGPHRCPRMPDWTTIIQSYSK</sequence>
<evidence type="ECO:0000313" key="1">
    <source>
        <dbReference type="EMBL" id="BCE26971.1"/>
    </source>
</evidence>
<dbReference type="Gene3D" id="2.40.50.90">
    <property type="match status" value="1"/>
</dbReference>
<name>A0A809XM13_9BRAD</name>
<gene>
    <name evidence="1" type="ORF">XF2B_07400</name>
</gene>
<organism evidence="1">
    <name type="scientific">Bradyrhizobium diazoefficiens</name>
    <dbReference type="NCBI Taxonomy" id="1355477"/>
    <lineage>
        <taxon>Bacteria</taxon>
        <taxon>Pseudomonadati</taxon>
        <taxon>Pseudomonadota</taxon>
        <taxon>Alphaproteobacteria</taxon>
        <taxon>Hyphomicrobiales</taxon>
        <taxon>Nitrobacteraceae</taxon>
        <taxon>Bradyrhizobium</taxon>
    </lineage>
</organism>
<dbReference type="EMBL" id="AP023092">
    <property type="protein sequence ID" value="BCE26971.1"/>
    <property type="molecule type" value="Genomic_DNA"/>
</dbReference>
<protein>
    <recommendedName>
        <fullName evidence="2">TNase-like domain-containing protein</fullName>
    </recommendedName>
</protein>
<dbReference type="InterPro" id="IPR035437">
    <property type="entry name" value="SNase_OB-fold_sf"/>
</dbReference>
<evidence type="ECO:0008006" key="2">
    <source>
        <dbReference type="Google" id="ProtNLM"/>
    </source>
</evidence>
<dbReference type="SUPFAM" id="SSF50199">
    <property type="entry name" value="Staphylococcal nuclease"/>
    <property type="match status" value="1"/>
</dbReference>
<dbReference type="AlphaFoldDB" id="A0A809XM13"/>